<sequence length="326" mass="35527">MALPAERIAQLSSFAEDVRAGLTASRKTLPSKYLYDAVGSALFEVITVLPEYGVTRAEERLLREHAASMVAHLGATAPSDIVELGSGTGQKTRYLLQALRDAAPTVATVYRPIEISETALQACARNLADIAGLRVVSEQGDYFEGLGRACAARTPGQPLLLLFLGSTIGNFGRDEAVAFLQTVRATLSEGDLLLLGTDLLKPVATLIDAYDDPAGVTAAFDMNLLARINRELGGDFDLRRFRHEARFDAAAGRIEMHLRSLCRQTVRVAAADLTVHFEADETIWTESSHKYRSDDVARLGAEAGFGRLASWEDQRWPFAETLFVAR</sequence>
<dbReference type="EMBL" id="FNLO01000010">
    <property type="protein sequence ID" value="SDV49969.1"/>
    <property type="molecule type" value="Genomic_DNA"/>
</dbReference>
<feature type="domain" description="Histidine-specific methyltransferase SAM-dependent" evidence="3">
    <location>
        <begin position="14"/>
        <end position="323"/>
    </location>
</feature>
<dbReference type="GO" id="GO:0008168">
    <property type="term" value="F:methyltransferase activity"/>
    <property type="evidence" value="ECO:0007669"/>
    <property type="project" value="UniProtKB-KW"/>
</dbReference>
<dbReference type="SUPFAM" id="SSF53335">
    <property type="entry name" value="S-adenosyl-L-methionine-dependent methyltransferases"/>
    <property type="match status" value="1"/>
</dbReference>
<proteinExistence type="predicted"/>
<keyword evidence="5" id="KW-1185">Reference proteome</keyword>
<protein>
    <submittedName>
        <fullName evidence="4">Dimethylhistidine N-methyltransferase</fullName>
    </submittedName>
</protein>
<dbReference type="InterPro" id="IPR019257">
    <property type="entry name" value="MeTrfase_dom"/>
</dbReference>
<dbReference type="PANTHER" id="PTHR43397:SF1">
    <property type="entry name" value="ERGOTHIONEINE BIOSYNTHESIS PROTEIN 1"/>
    <property type="match status" value="1"/>
</dbReference>
<dbReference type="NCBIfam" id="TIGR03438">
    <property type="entry name" value="egtD_ergothio"/>
    <property type="match status" value="1"/>
</dbReference>
<dbReference type="InterPro" id="IPR051128">
    <property type="entry name" value="EgtD_Methyltrsf_superfamily"/>
</dbReference>
<gene>
    <name evidence="4" type="ORF">SAMN05216551_11016</name>
</gene>
<dbReference type="RefSeq" id="WP_091910598.1">
    <property type="nucleotide sequence ID" value="NZ_FNLO01000010.1"/>
</dbReference>
<dbReference type="InterPro" id="IPR029063">
    <property type="entry name" value="SAM-dependent_MTases_sf"/>
</dbReference>
<dbReference type="PIRSF" id="PIRSF018005">
    <property type="entry name" value="UCP018005"/>
    <property type="match status" value="1"/>
</dbReference>
<dbReference type="Gene3D" id="3.40.50.150">
    <property type="entry name" value="Vaccinia Virus protein VP39"/>
    <property type="match status" value="1"/>
</dbReference>
<dbReference type="InterPro" id="IPR035094">
    <property type="entry name" value="EgtD"/>
</dbReference>
<organism evidence="4 5">
    <name type="scientific">Chitinasiproducens palmae</name>
    <dbReference type="NCBI Taxonomy" id="1770053"/>
    <lineage>
        <taxon>Bacteria</taxon>
        <taxon>Pseudomonadati</taxon>
        <taxon>Pseudomonadota</taxon>
        <taxon>Betaproteobacteria</taxon>
        <taxon>Burkholderiales</taxon>
        <taxon>Burkholderiaceae</taxon>
        <taxon>Chitinasiproducens</taxon>
    </lineage>
</organism>
<evidence type="ECO:0000259" key="3">
    <source>
        <dbReference type="Pfam" id="PF10017"/>
    </source>
</evidence>
<dbReference type="OrthoDB" id="5289726at2"/>
<keyword evidence="2 4" id="KW-0808">Transferase</keyword>
<dbReference type="InterPro" id="IPR017804">
    <property type="entry name" value="MeTrfase_EgtD-like"/>
</dbReference>
<dbReference type="Proteomes" id="UP000243719">
    <property type="component" value="Unassembled WGS sequence"/>
</dbReference>
<dbReference type="STRING" id="1770053.SAMN05216551_11016"/>
<dbReference type="PANTHER" id="PTHR43397">
    <property type="entry name" value="ERGOTHIONEINE BIOSYNTHESIS PROTEIN 1"/>
    <property type="match status" value="1"/>
</dbReference>
<keyword evidence="1 4" id="KW-0489">Methyltransferase</keyword>
<evidence type="ECO:0000256" key="1">
    <source>
        <dbReference type="ARBA" id="ARBA00022603"/>
    </source>
</evidence>
<dbReference type="AlphaFoldDB" id="A0A1H2PSI4"/>
<evidence type="ECO:0000313" key="5">
    <source>
        <dbReference type="Proteomes" id="UP000243719"/>
    </source>
</evidence>
<name>A0A1H2PSI4_9BURK</name>
<reference evidence="5" key="1">
    <citation type="submission" date="2016-09" db="EMBL/GenBank/DDBJ databases">
        <authorList>
            <person name="Varghese N."/>
            <person name="Submissions S."/>
        </authorList>
    </citation>
    <scope>NUCLEOTIDE SEQUENCE [LARGE SCALE GENOMIC DNA]</scope>
    <source>
        <strain evidence="5">JS23</strain>
    </source>
</reference>
<accession>A0A1H2PSI4</accession>
<evidence type="ECO:0000256" key="2">
    <source>
        <dbReference type="ARBA" id="ARBA00022679"/>
    </source>
</evidence>
<dbReference type="Pfam" id="PF10017">
    <property type="entry name" value="Methyltransf_33"/>
    <property type="match status" value="1"/>
</dbReference>
<dbReference type="GO" id="GO:0032259">
    <property type="term" value="P:methylation"/>
    <property type="evidence" value="ECO:0007669"/>
    <property type="project" value="UniProtKB-KW"/>
</dbReference>
<evidence type="ECO:0000313" key="4">
    <source>
        <dbReference type="EMBL" id="SDV49969.1"/>
    </source>
</evidence>